<proteinExistence type="predicted"/>
<evidence type="ECO:0000313" key="2">
    <source>
        <dbReference type="Proteomes" id="UP000193083"/>
    </source>
</evidence>
<dbReference type="AlphaFoldDB" id="A0A1X7NE21"/>
<protein>
    <submittedName>
        <fullName evidence="1">Uncharacterized protein</fullName>
    </submittedName>
</protein>
<evidence type="ECO:0000313" key="1">
    <source>
        <dbReference type="EMBL" id="SMH35265.1"/>
    </source>
</evidence>
<sequence>MTRGIFSGRLLGLLDIFGSAVTAANATANRRAPDPRDLQRLGIDPERFREINRF</sequence>
<reference evidence="1 2" key="1">
    <citation type="submission" date="2017-04" db="EMBL/GenBank/DDBJ databases">
        <authorList>
            <person name="Afonso C.L."/>
            <person name="Miller P.J."/>
            <person name="Scott M.A."/>
            <person name="Spackman E."/>
            <person name="Goraichik I."/>
            <person name="Dimitrov K.M."/>
            <person name="Suarez D.L."/>
            <person name="Swayne D.E."/>
        </authorList>
    </citation>
    <scope>NUCLEOTIDE SEQUENCE [LARGE SCALE GENOMIC DNA]</scope>
    <source>
        <strain evidence="1 2">B5P</strain>
    </source>
</reference>
<name>A0A1X7NE21_9HYPH</name>
<dbReference type="EMBL" id="FXBL01000004">
    <property type="protein sequence ID" value="SMH35265.1"/>
    <property type="molecule type" value="Genomic_DNA"/>
</dbReference>
<keyword evidence="2" id="KW-1185">Reference proteome</keyword>
<accession>A0A1X7NE21</accession>
<dbReference type="RefSeq" id="WP_176247463.1">
    <property type="nucleotide sequence ID" value="NZ_FXBL01000004.1"/>
</dbReference>
<dbReference type="Proteomes" id="UP000193083">
    <property type="component" value="Unassembled WGS sequence"/>
</dbReference>
<gene>
    <name evidence="1" type="ORF">SAMN02982922_1582</name>
</gene>
<organism evidence="1 2">
    <name type="scientific">Mesorhizobium australicum</name>
    <dbReference type="NCBI Taxonomy" id="536018"/>
    <lineage>
        <taxon>Bacteria</taxon>
        <taxon>Pseudomonadati</taxon>
        <taxon>Pseudomonadota</taxon>
        <taxon>Alphaproteobacteria</taxon>
        <taxon>Hyphomicrobiales</taxon>
        <taxon>Phyllobacteriaceae</taxon>
        <taxon>Mesorhizobium</taxon>
    </lineage>
</organism>